<evidence type="ECO:0000313" key="10">
    <source>
        <dbReference type="Proteomes" id="UP001648503"/>
    </source>
</evidence>
<evidence type="ECO:0000256" key="3">
    <source>
        <dbReference type="ARBA" id="ARBA00022722"/>
    </source>
</evidence>
<keyword evidence="6" id="KW-0539">Nucleus</keyword>
<dbReference type="Proteomes" id="UP001648503">
    <property type="component" value="Unassembled WGS sequence"/>
</dbReference>
<organism evidence="9 10">
    <name type="scientific">Batrachochytrium salamandrivorans</name>
    <dbReference type="NCBI Taxonomy" id="1357716"/>
    <lineage>
        <taxon>Eukaryota</taxon>
        <taxon>Fungi</taxon>
        <taxon>Fungi incertae sedis</taxon>
        <taxon>Chytridiomycota</taxon>
        <taxon>Chytridiomycota incertae sedis</taxon>
        <taxon>Chytridiomycetes</taxon>
        <taxon>Rhizophydiales</taxon>
        <taxon>Rhizophydiales incertae sedis</taxon>
        <taxon>Batrachochytrium</taxon>
    </lineage>
</organism>
<evidence type="ECO:0000256" key="7">
    <source>
        <dbReference type="SAM" id="MobiDB-lite"/>
    </source>
</evidence>
<keyword evidence="4" id="KW-0378">Hydrolase</keyword>
<dbReference type="SMART" id="SM00479">
    <property type="entry name" value="EXOIII"/>
    <property type="match status" value="1"/>
</dbReference>
<evidence type="ECO:0000256" key="4">
    <source>
        <dbReference type="ARBA" id="ARBA00022801"/>
    </source>
</evidence>
<dbReference type="InterPro" id="IPR036397">
    <property type="entry name" value="RNaseH_sf"/>
</dbReference>
<evidence type="ECO:0000313" key="9">
    <source>
        <dbReference type="EMBL" id="KAH6598586.1"/>
    </source>
</evidence>
<feature type="compositionally biased region" description="Polar residues" evidence="7">
    <location>
        <begin position="212"/>
        <end position="223"/>
    </location>
</feature>
<dbReference type="EMBL" id="JAFCIX010000102">
    <property type="protein sequence ID" value="KAH6598586.1"/>
    <property type="molecule type" value="Genomic_DNA"/>
</dbReference>
<accession>A0ABQ8FIE1</accession>
<dbReference type="InterPro" id="IPR034922">
    <property type="entry name" value="REX1-like_exo"/>
</dbReference>
<dbReference type="InterPro" id="IPR047021">
    <property type="entry name" value="REXO1/3/4-like"/>
</dbReference>
<feature type="region of interest" description="Disordered" evidence="7">
    <location>
        <begin position="203"/>
        <end position="232"/>
    </location>
</feature>
<comment type="similarity">
    <text evidence="2">Belongs to the REXO1/REXO3 family.</text>
</comment>
<feature type="region of interest" description="Disordered" evidence="7">
    <location>
        <begin position="352"/>
        <end position="381"/>
    </location>
</feature>
<comment type="caution">
    <text evidence="9">The sequence shown here is derived from an EMBL/GenBank/DDBJ whole genome shotgun (WGS) entry which is preliminary data.</text>
</comment>
<name>A0ABQ8FIE1_9FUNG</name>
<sequence>MFPSQRFRSIRCPYGSELCPLQYRCYFSHRPEAISTSALPISKASMSTTMSASEADPLALRKRQRQRTNDLEMPAKRATNAGVAASKLLVERDNKDAVLGSQGSSSVNHLQPHQALLMKMKTQNLAQENSMLSRTVAAMETNAAPIHSRVSFTSVTSKPTVVSNTLGATSDPITSKNIQRPLTAAPLTAAPLTPKTGIVHKEASSEKKHTVKQSPTASINSVPRIQPSMHSKIKRDLRQKTLTNFYNEFTRIYGSILVHLPTIAHDDALKQELALHDASTAVTYSMLASSIFRRLLQRPVSTGVLDVGIDGQWVKPKPEETADSFNTDLIKPFVLTVEQLKELGYPLSPFTSPPSPSIKKGAVNDPHASPELNGKSSKVKSAPTDILDSTVQDSGPTKEALRACDRCGKDFTVKFPLEPFDDTACQYHPGRWRMVVVDARKERLISCCSAPVGALGCTFGRHVFKEENNVLLHQRIPFIELPLNVANPLSVVALDCEMSYTTGGMELTRVTVVDWTGKSILDELCKPLNPIIDLNTRWSGISSLEGAKFDLVGIQKKLGEIMSLNTIIVGHGLENDLRALRIEHKRVIDTAATFPHPNGLPYRYSLRTLASKLLGRFVQTSSTGHDSMEDATTCIDLIKTKLK</sequence>
<evidence type="ECO:0000256" key="1">
    <source>
        <dbReference type="ARBA" id="ARBA00004123"/>
    </source>
</evidence>
<dbReference type="PANTHER" id="PTHR12801">
    <property type="entry name" value="RNA EXONUCLEASE REXO1 / RECO3 FAMILY MEMBER-RELATED"/>
    <property type="match status" value="1"/>
</dbReference>
<dbReference type="InterPro" id="IPR012337">
    <property type="entry name" value="RNaseH-like_sf"/>
</dbReference>
<proteinExistence type="inferred from homology"/>
<reference evidence="9 10" key="1">
    <citation type="submission" date="2021-02" db="EMBL/GenBank/DDBJ databases">
        <title>Variation within the Batrachochytrium salamandrivorans European outbreak.</title>
        <authorList>
            <person name="Kelly M."/>
            <person name="Pasmans F."/>
            <person name="Shea T.P."/>
            <person name="Munoz J.F."/>
            <person name="Carranza S."/>
            <person name="Cuomo C.A."/>
            <person name="Martel A."/>
        </authorList>
    </citation>
    <scope>NUCLEOTIDE SEQUENCE [LARGE SCALE GENOMIC DNA]</scope>
    <source>
        <strain evidence="9 10">AMFP18/2</strain>
    </source>
</reference>
<dbReference type="SUPFAM" id="SSF53098">
    <property type="entry name" value="Ribonuclease H-like"/>
    <property type="match status" value="1"/>
</dbReference>
<evidence type="ECO:0000256" key="6">
    <source>
        <dbReference type="ARBA" id="ARBA00023242"/>
    </source>
</evidence>
<comment type="subcellular location">
    <subcellularLocation>
        <location evidence="1">Nucleus</location>
    </subcellularLocation>
</comment>
<dbReference type="PANTHER" id="PTHR12801:SF115">
    <property type="entry name" value="FI18136P1-RELATED"/>
    <property type="match status" value="1"/>
</dbReference>
<keyword evidence="5" id="KW-0269">Exonuclease</keyword>
<dbReference type="InterPro" id="IPR013520">
    <property type="entry name" value="Ribonucl_H"/>
</dbReference>
<dbReference type="CDD" id="cd06145">
    <property type="entry name" value="REX1_like"/>
    <property type="match status" value="1"/>
</dbReference>
<feature type="domain" description="Exonuclease" evidence="8">
    <location>
        <begin position="490"/>
        <end position="643"/>
    </location>
</feature>
<evidence type="ECO:0000256" key="5">
    <source>
        <dbReference type="ARBA" id="ARBA00022839"/>
    </source>
</evidence>
<keyword evidence="3" id="KW-0540">Nuclease</keyword>
<evidence type="ECO:0000256" key="2">
    <source>
        <dbReference type="ARBA" id="ARBA00006357"/>
    </source>
</evidence>
<evidence type="ECO:0000259" key="8">
    <source>
        <dbReference type="SMART" id="SM00479"/>
    </source>
</evidence>
<gene>
    <name evidence="9" type="ORF">BASA50_003624</name>
</gene>
<protein>
    <recommendedName>
        <fullName evidence="8">Exonuclease domain-containing protein</fullName>
    </recommendedName>
</protein>
<keyword evidence="10" id="KW-1185">Reference proteome</keyword>
<dbReference type="Gene3D" id="3.30.420.10">
    <property type="entry name" value="Ribonuclease H-like superfamily/Ribonuclease H"/>
    <property type="match status" value="1"/>
</dbReference>